<dbReference type="InParanoid" id="A0A7M7N414"/>
<sequence>MLTKLDEFCAVVDMVRTDSSLALNRSLPEIHNKAKNMEKIFTRIDQLEEFVSVVKKNVNAYEELVNTAEKDLGTLNSIKSLFSSLPLFSKKVATATTQKKFAAPEVFSTGDYITKSPTPTSKMEGDS</sequence>
<evidence type="ECO:0008006" key="3">
    <source>
        <dbReference type="Google" id="ProtNLM"/>
    </source>
</evidence>
<organism evidence="1 2">
    <name type="scientific">Strongylocentrotus purpuratus</name>
    <name type="common">Purple sea urchin</name>
    <dbReference type="NCBI Taxonomy" id="7668"/>
    <lineage>
        <taxon>Eukaryota</taxon>
        <taxon>Metazoa</taxon>
        <taxon>Echinodermata</taxon>
        <taxon>Eleutherozoa</taxon>
        <taxon>Echinozoa</taxon>
        <taxon>Echinoidea</taxon>
        <taxon>Euechinoidea</taxon>
        <taxon>Echinacea</taxon>
        <taxon>Camarodonta</taxon>
        <taxon>Echinidea</taxon>
        <taxon>Strongylocentrotidae</taxon>
        <taxon>Strongylocentrotus</taxon>
    </lineage>
</organism>
<dbReference type="EnsemblMetazoa" id="XM_030974792">
    <property type="protein sequence ID" value="XP_030830652"/>
    <property type="gene ID" value="LOC105445695"/>
</dbReference>
<dbReference type="RefSeq" id="XP_030830652.1">
    <property type="nucleotide sequence ID" value="XM_030974792.1"/>
</dbReference>
<evidence type="ECO:0000313" key="2">
    <source>
        <dbReference type="Proteomes" id="UP000007110"/>
    </source>
</evidence>
<proteinExistence type="predicted"/>
<reference evidence="2" key="1">
    <citation type="submission" date="2015-02" db="EMBL/GenBank/DDBJ databases">
        <title>Genome sequencing for Strongylocentrotus purpuratus.</title>
        <authorList>
            <person name="Murali S."/>
            <person name="Liu Y."/>
            <person name="Vee V."/>
            <person name="English A."/>
            <person name="Wang M."/>
            <person name="Skinner E."/>
            <person name="Han Y."/>
            <person name="Muzny D.M."/>
            <person name="Worley K.C."/>
            <person name="Gibbs R.A."/>
        </authorList>
    </citation>
    <scope>NUCLEOTIDE SEQUENCE</scope>
</reference>
<dbReference type="KEGG" id="spu:105445695"/>
<dbReference type="OrthoDB" id="2372305at2759"/>
<accession>A0A7M7N414</accession>
<dbReference type="AlphaFoldDB" id="A0A7M7N414"/>
<evidence type="ECO:0000313" key="1">
    <source>
        <dbReference type="EnsemblMetazoa" id="XP_030830652"/>
    </source>
</evidence>
<protein>
    <recommendedName>
        <fullName evidence="3">Biogenesis of lysosome-related organelles complex 1 subunit 4</fullName>
    </recommendedName>
</protein>
<name>A0A7M7N414_STRPU</name>
<dbReference type="PANTHER" id="PTHR16230">
    <property type="entry name" value="CAPPUCCINO"/>
    <property type="match status" value="1"/>
</dbReference>
<reference evidence="1" key="2">
    <citation type="submission" date="2021-01" db="UniProtKB">
        <authorList>
            <consortium name="EnsemblMetazoa"/>
        </authorList>
    </citation>
    <scope>IDENTIFICATION</scope>
</reference>
<dbReference type="Proteomes" id="UP000007110">
    <property type="component" value="Unassembled WGS sequence"/>
</dbReference>
<dbReference type="GeneID" id="105445695"/>
<keyword evidence="2" id="KW-1185">Reference proteome</keyword>
<dbReference type="InterPro" id="IPR024857">
    <property type="entry name" value="Cappuccino"/>
</dbReference>
<dbReference type="PANTHER" id="PTHR16230:SF3">
    <property type="entry name" value="BIOGENESIS OF LYSOSOMAL ORGANELLES COMPLEX-1, SUBUNIT 4, CAPPUCCINO"/>
    <property type="match status" value="1"/>
</dbReference>
<dbReference type="OMA" id="NWNDEVE"/>